<reference evidence="1" key="1">
    <citation type="journal article" date="2023" name="Mol. Phylogenet. Evol.">
        <title>Genome-scale phylogeny and comparative genomics of the fungal order Sordariales.</title>
        <authorList>
            <person name="Hensen N."/>
            <person name="Bonometti L."/>
            <person name="Westerberg I."/>
            <person name="Brannstrom I.O."/>
            <person name="Guillou S."/>
            <person name="Cros-Aarteil S."/>
            <person name="Calhoun S."/>
            <person name="Haridas S."/>
            <person name="Kuo A."/>
            <person name="Mondo S."/>
            <person name="Pangilinan J."/>
            <person name="Riley R."/>
            <person name="LaButti K."/>
            <person name="Andreopoulos B."/>
            <person name="Lipzen A."/>
            <person name="Chen C."/>
            <person name="Yan M."/>
            <person name="Daum C."/>
            <person name="Ng V."/>
            <person name="Clum A."/>
            <person name="Steindorff A."/>
            <person name="Ohm R.A."/>
            <person name="Martin F."/>
            <person name="Silar P."/>
            <person name="Natvig D.O."/>
            <person name="Lalanne C."/>
            <person name="Gautier V."/>
            <person name="Ament-Velasquez S.L."/>
            <person name="Kruys A."/>
            <person name="Hutchinson M.I."/>
            <person name="Powell A.J."/>
            <person name="Barry K."/>
            <person name="Miller A.N."/>
            <person name="Grigoriev I.V."/>
            <person name="Debuchy R."/>
            <person name="Gladieux P."/>
            <person name="Hiltunen Thoren M."/>
            <person name="Johannesson H."/>
        </authorList>
    </citation>
    <scope>NUCLEOTIDE SEQUENCE</scope>
    <source>
        <strain evidence="1">CBS 560.94</strain>
    </source>
</reference>
<sequence>MQHRVTCMVGAVLSLLGVAAIWLQRGCQTLFLKGPAESVQSFRQIPSCPGPAQRPCRTSYPVPIYCLMLRLINEVEASNGTLFMVYFLECIILHV</sequence>
<dbReference type="Proteomes" id="UP001278500">
    <property type="component" value="Unassembled WGS sequence"/>
</dbReference>
<proteinExistence type="predicted"/>
<comment type="caution">
    <text evidence="1">The sequence shown here is derived from an EMBL/GenBank/DDBJ whole genome shotgun (WGS) entry which is preliminary data.</text>
</comment>
<protein>
    <submittedName>
        <fullName evidence="1">Uncharacterized protein</fullName>
    </submittedName>
</protein>
<evidence type="ECO:0000313" key="1">
    <source>
        <dbReference type="EMBL" id="KAK3340226.1"/>
    </source>
</evidence>
<reference evidence="1" key="2">
    <citation type="submission" date="2023-06" db="EMBL/GenBank/DDBJ databases">
        <authorList>
            <consortium name="Lawrence Berkeley National Laboratory"/>
            <person name="Haridas S."/>
            <person name="Hensen N."/>
            <person name="Bonometti L."/>
            <person name="Westerberg I."/>
            <person name="Brannstrom I.O."/>
            <person name="Guillou S."/>
            <person name="Cros-Aarteil S."/>
            <person name="Calhoun S."/>
            <person name="Kuo A."/>
            <person name="Mondo S."/>
            <person name="Pangilinan J."/>
            <person name="Riley R."/>
            <person name="Labutti K."/>
            <person name="Andreopoulos B."/>
            <person name="Lipzen A."/>
            <person name="Chen C."/>
            <person name="Yanf M."/>
            <person name="Daum C."/>
            <person name="Ng V."/>
            <person name="Clum A."/>
            <person name="Steindorff A."/>
            <person name="Ohm R."/>
            <person name="Martin F."/>
            <person name="Silar P."/>
            <person name="Natvig D."/>
            <person name="Lalanne C."/>
            <person name="Gautier V."/>
            <person name="Ament-Velasquez S.L."/>
            <person name="Kruys A."/>
            <person name="Hutchinson M.I."/>
            <person name="Powell A.J."/>
            <person name="Barry K."/>
            <person name="Miller A.N."/>
            <person name="Grigoriev I.V."/>
            <person name="Debuchy R."/>
            <person name="Gladieux P."/>
            <person name="Thoren M.H."/>
            <person name="Johannesson H."/>
        </authorList>
    </citation>
    <scope>NUCLEOTIDE SEQUENCE</scope>
    <source>
        <strain evidence="1">CBS 560.94</strain>
    </source>
</reference>
<dbReference type="RefSeq" id="XP_062679168.1">
    <property type="nucleotide sequence ID" value="XM_062822491.1"/>
</dbReference>
<dbReference type="EMBL" id="JAUEPP010000006">
    <property type="protein sequence ID" value="KAK3340226.1"/>
    <property type="molecule type" value="Genomic_DNA"/>
</dbReference>
<organism evidence="1 2">
    <name type="scientific">Neurospora tetraspora</name>
    <dbReference type="NCBI Taxonomy" id="94610"/>
    <lineage>
        <taxon>Eukaryota</taxon>
        <taxon>Fungi</taxon>
        <taxon>Dikarya</taxon>
        <taxon>Ascomycota</taxon>
        <taxon>Pezizomycotina</taxon>
        <taxon>Sordariomycetes</taxon>
        <taxon>Sordariomycetidae</taxon>
        <taxon>Sordariales</taxon>
        <taxon>Sordariaceae</taxon>
        <taxon>Neurospora</taxon>
    </lineage>
</organism>
<dbReference type="AlphaFoldDB" id="A0AAE0JAR4"/>
<gene>
    <name evidence="1" type="ORF">B0H65DRAFT_252495</name>
</gene>
<evidence type="ECO:0000313" key="2">
    <source>
        <dbReference type="Proteomes" id="UP001278500"/>
    </source>
</evidence>
<accession>A0AAE0JAR4</accession>
<name>A0AAE0JAR4_9PEZI</name>
<keyword evidence="2" id="KW-1185">Reference proteome</keyword>
<dbReference type="GeneID" id="87859645"/>